<dbReference type="AlphaFoldDB" id="A0A6M5YUV2"/>
<name>A0A6M5YUV2_9BACT</name>
<protein>
    <submittedName>
        <fullName evidence="1">Uncharacterized protein</fullName>
    </submittedName>
</protein>
<keyword evidence="2" id="KW-1185">Reference proteome</keyword>
<dbReference type="KEGG" id="ftj:FTUN_4209"/>
<evidence type="ECO:0000313" key="2">
    <source>
        <dbReference type="Proteomes" id="UP000503447"/>
    </source>
</evidence>
<dbReference type="EMBL" id="CP053452">
    <property type="protein sequence ID" value="QJW96652.1"/>
    <property type="molecule type" value="Genomic_DNA"/>
</dbReference>
<evidence type="ECO:0000313" key="1">
    <source>
        <dbReference type="EMBL" id="QJW96652.1"/>
    </source>
</evidence>
<proteinExistence type="predicted"/>
<accession>A0A6M5YUV2</accession>
<gene>
    <name evidence="1" type="ORF">FTUN_4209</name>
</gene>
<organism evidence="1 2">
    <name type="scientific">Frigoriglobus tundricola</name>
    <dbReference type="NCBI Taxonomy" id="2774151"/>
    <lineage>
        <taxon>Bacteria</taxon>
        <taxon>Pseudomonadati</taxon>
        <taxon>Planctomycetota</taxon>
        <taxon>Planctomycetia</taxon>
        <taxon>Gemmatales</taxon>
        <taxon>Gemmataceae</taxon>
        <taxon>Frigoriglobus</taxon>
    </lineage>
</organism>
<dbReference type="Proteomes" id="UP000503447">
    <property type="component" value="Chromosome"/>
</dbReference>
<reference evidence="2" key="1">
    <citation type="submission" date="2020-05" db="EMBL/GenBank/DDBJ databases">
        <title>Frigoriglobus tundricola gen. nov., sp. nov., a psychrotolerant cellulolytic planctomycete of the family Gemmataceae with two divergent copies of 16S rRNA gene.</title>
        <authorList>
            <person name="Kulichevskaya I.S."/>
            <person name="Ivanova A.A."/>
            <person name="Naumoff D.G."/>
            <person name="Beletsky A.V."/>
            <person name="Rijpstra W.I.C."/>
            <person name="Sinninghe Damste J.S."/>
            <person name="Mardanov A.V."/>
            <person name="Ravin N.V."/>
            <person name="Dedysh S.N."/>
        </authorList>
    </citation>
    <scope>NUCLEOTIDE SEQUENCE [LARGE SCALE GENOMIC DNA]</scope>
    <source>
        <strain evidence="2">PL17</strain>
    </source>
</reference>
<sequence>MLVSMVAQAFQPVLVEHRLESLCHEKIPCLYGYTGFYPALLNTG</sequence>